<accession>A0A1I0S7E2</accession>
<evidence type="ECO:0008006" key="4">
    <source>
        <dbReference type="Google" id="ProtNLM"/>
    </source>
</evidence>
<protein>
    <recommendedName>
        <fullName evidence="4">DUF3500 domain-containing protein</fullName>
    </recommendedName>
</protein>
<name>A0A1I0S7E2_9BACT</name>
<dbReference type="RefSeq" id="WP_089898117.1">
    <property type="nucleotide sequence ID" value="NZ_FOJG01000002.1"/>
</dbReference>
<dbReference type="STRING" id="29529.SAMN04488122_4434"/>
<organism evidence="2 3">
    <name type="scientific">Chitinophaga arvensicola</name>
    <dbReference type="NCBI Taxonomy" id="29529"/>
    <lineage>
        <taxon>Bacteria</taxon>
        <taxon>Pseudomonadati</taxon>
        <taxon>Bacteroidota</taxon>
        <taxon>Chitinophagia</taxon>
        <taxon>Chitinophagales</taxon>
        <taxon>Chitinophagaceae</taxon>
        <taxon>Chitinophaga</taxon>
    </lineage>
</organism>
<dbReference type="OrthoDB" id="581140at2"/>
<reference evidence="3" key="1">
    <citation type="submission" date="2016-10" db="EMBL/GenBank/DDBJ databases">
        <authorList>
            <person name="Varghese N."/>
            <person name="Submissions S."/>
        </authorList>
    </citation>
    <scope>NUCLEOTIDE SEQUENCE [LARGE SCALE GENOMIC DNA]</scope>
    <source>
        <strain evidence="3">DSM 3695</strain>
    </source>
</reference>
<dbReference type="Proteomes" id="UP000199310">
    <property type="component" value="Unassembled WGS sequence"/>
</dbReference>
<evidence type="ECO:0000256" key="1">
    <source>
        <dbReference type="SAM" id="SignalP"/>
    </source>
</evidence>
<evidence type="ECO:0000313" key="3">
    <source>
        <dbReference type="Proteomes" id="UP000199310"/>
    </source>
</evidence>
<keyword evidence="1" id="KW-0732">Signal</keyword>
<dbReference type="InterPro" id="IPR021889">
    <property type="entry name" value="DUF3500"/>
</dbReference>
<dbReference type="PANTHER" id="PTHR37489:SF1">
    <property type="entry name" value="DUF3500 DOMAIN-CONTAINING PROTEIN"/>
    <property type="match status" value="1"/>
</dbReference>
<sequence>MYRSFLLFILTFTCLIPAKAQDMADKANHFIRLLSKAQQAQTLFPFDTGERYHFAYVPRDDRKGISVNELNPAQRQALMALLGTALSEGAVKKVNDIMQLDLVLKELEHRPENDHYRDPGKYFLTIFGVPAANTIWGWRFEGHHVAFNFSADKKELVAGTPAFLGANPAIVLEGPQKDKEVMKEETKLAFDLLHALSPGELQKTVVTTKAPAEIITGDRRNALIEHPEGIRYPELSAAHQQMLLGLISVYVHRFTKLFADKMLKDIQQDGLDNLWFTWAGSTEHELGKPCYYRIQGPGIIIEYDNTQNNANHIHTVVRDLKNDFGGDMLLEHYRAAHTK</sequence>
<feature type="chain" id="PRO_5011571756" description="DUF3500 domain-containing protein" evidence="1">
    <location>
        <begin position="21"/>
        <end position="339"/>
    </location>
</feature>
<feature type="signal peptide" evidence="1">
    <location>
        <begin position="1"/>
        <end position="20"/>
    </location>
</feature>
<dbReference type="Pfam" id="PF12006">
    <property type="entry name" value="DUF3500"/>
    <property type="match status" value="1"/>
</dbReference>
<gene>
    <name evidence="2" type="ORF">SAMN04488122_4434</name>
</gene>
<dbReference type="AlphaFoldDB" id="A0A1I0S7E2"/>
<keyword evidence="3" id="KW-1185">Reference proteome</keyword>
<dbReference type="PANTHER" id="PTHR37489">
    <property type="entry name" value="DUF3500 DOMAIN-CONTAINING PROTEIN"/>
    <property type="match status" value="1"/>
</dbReference>
<proteinExistence type="predicted"/>
<evidence type="ECO:0000313" key="2">
    <source>
        <dbReference type="EMBL" id="SEW51674.1"/>
    </source>
</evidence>
<dbReference type="EMBL" id="FOJG01000002">
    <property type="protein sequence ID" value="SEW51674.1"/>
    <property type="molecule type" value="Genomic_DNA"/>
</dbReference>